<dbReference type="Proteomes" id="UP000016933">
    <property type="component" value="Unassembled WGS sequence"/>
</dbReference>
<accession>N1Q043</accession>
<evidence type="ECO:0000313" key="2">
    <source>
        <dbReference type="EMBL" id="EME48618.1"/>
    </source>
</evidence>
<dbReference type="OMA" id="RDWKPNG"/>
<gene>
    <name evidence="2" type="ORF">DOTSEDRAFT_67602</name>
</gene>
<keyword evidence="3" id="KW-1185">Reference proteome</keyword>
<evidence type="ECO:0000313" key="3">
    <source>
        <dbReference type="Proteomes" id="UP000016933"/>
    </source>
</evidence>
<dbReference type="EMBL" id="KB446535">
    <property type="protein sequence ID" value="EME48618.1"/>
    <property type="molecule type" value="Genomic_DNA"/>
</dbReference>
<reference evidence="2 3" key="2">
    <citation type="journal article" date="2012" name="PLoS Pathog.">
        <title>Diverse lifestyles and strategies of plant pathogenesis encoded in the genomes of eighteen Dothideomycetes fungi.</title>
        <authorList>
            <person name="Ohm R.A."/>
            <person name="Feau N."/>
            <person name="Henrissat B."/>
            <person name="Schoch C.L."/>
            <person name="Horwitz B.A."/>
            <person name="Barry K.W."/>
            <person name="Condon B.J."/>
            <person name="Copeland A.C."/>
            <person name="Dhillon B."/>
            <person name="Glaser F."/>
            <person name="Hesse C.N."/>
            <person name="Kosti I."/>
            <person name="LaButti K."/>
            <person name="Lindquist E.A."/>
            <person name="Lucas S."/>
            <person name="Salamov A.A."/>
            <person name="Bradshaw R.E."/>
            <person name="Ciuffetti L."/>
            <person name="Hamelin R.C."/>
            <person name="Kema G.H.J."/>
            <person name="Lawrence C."/>
            <person name="Scott J.A."/>
            <person name="Spatafora J.W."/>
            <person name="Turgeon B.G."/>
            <person name="de Wit P.J.G.M."/>
            <person name="Zhong S."/>
            <person name="Goodwin S.B."/>
            <person name="Grigoriev I.V."/>
        </authorList>
    </citation>
    <scope>NUCLEOTIDE SEQUENCE [LARGE SCALE GENOMIC DNA]</scope>
    <source>
        <strain evidence="3">NZE10 / CBS 128990</strain>
    </source>
</reference>
<dbReference type="AlphaFoldDB" id="N1Q043"/>
<evidence type="ECO:0000256" key="1">
    <source>
        <dbReference type="SAM" id="MobiDB-lite"/>
    </source>
</evidence>
<sequence>MAERENPRPQRFNTRPESTIAQNFASDLDAMFGLDSGGVDDLHRTVEQKKQVVTTGEQQLQELEAKLRETEERLARVSRTNSPSRHAATGLPTAHSDHTQAADGAAPRPSPLAQKPTYPADRPPTSGGRPPSGRADTHALMAGMPQDTPQQNGGSHDSYVMVDRSAAQAQRSYG</sequence>
<feature type="compositionally biased region" description="Low complexity" evidence="1">
    <location>
        <begin position="123"/>
        <end position="134"/>
    </location>
</feature>
<dbReference type="eggNOG" id="ENOG502SCEJ">
    <property type="taxonomic scope" value="Eukaryota"/>
</dbReference>
<name>N1Q043_DOTSN</name>
<dbReference type="HOGENOM" id="CLU_136306_0_0_1"/>
<proteinExistence type="predicted"/>
<reference evidence="3" key="1">
    <citation type="journal article" date="2012" name="PLoS Genet.">
        <title>The genomes of the fungal plant pathogens Cladosporium fulvum and Dothistroma septosporum reveal adaptation to different hosts and lifestyles but also signatures of common ancestry.</title>
        <authorList>
            <person name="de Wit P.J.G.M."/>
            <person name="van der Burgt A."/>
            <person name="Oekmen B."/>
            <person name="Stergiopoulos I."/>
            <person name="Abd-Elsalam K.A."/>
            <person name="Aerts A.L."/>
            <person name="Bahkali A.H."/>
            <person name="Beenen H.G."/>
            <person name="Chettri P."/>
            <person name="Cox M.P."/>
            <person name="Datema E."/>
            <person name="de Vries R.P."/>
            <person name="Dhillon B."/>
            <person name="Ganley A.R."/>
            <person name="Griffiths S.A."/>
            <person name="Guo Y."/>
            <person name="Hamelin R.C."/>
            <person name="Henrissat B."/>
            <person name="Kabir M.S."/>
            <person name="Jashni M.K."/>
            <person name="Kema G."/>
            <person name="Klaubauf S."/>
            <person name="Lapidus A."/>
            <person name="Levasseur A."/>
            <person name="Lindquist E."/>
            <person name="Mehrabi R."/>
            <person name="Ohm R.A."/>
            <person name="Owen T.J."/>
            <person name="Salamov A."/>
            <person name="Schwelm A."/>
            <person name="Schijlen E."/>
            <person name="Sun H."/>
            <person name="van den Burg H.A."/>
            <person name="van Ham R.C.H.J."/>
            <person name="Zhang S."/>
            <person name="Goodwin S.B."/>
            <person name="Grigoriev I.V."/>
            <person name="Collemare J."/>
            <person name="Bradshaw R.E."/>
        </authorList>
    </citation>
    <scope>NUCLEOTIDE SEQUENCE [LARGE SCALE GENOMIC DNA]</scope>
    <source>
        <strain evidence="3">NZE10 / CBS 128990</strain>
    </source>
</reference>
<dbReference type="OrthoDB" id="5408734at2759"/>
<organism evidence="2 3">
    <name type="scientific">Dothistroma septosporum (strain NZE10 / CBS 128990)</name>
    <name type="common">Red band needle blight fungus</name>
    <name type="synonym">Mycosphaerella pini</name>
    <dbReference type="NCBI Taxonomy" id="675120"/>
    <lineage>
        <taxon>Eukaryota</taxon>
        <taxon>Fungi</taxon>
        <taxon>Dikarya</taxon>
        <taxon>Ascomycota</taxon>
        <taxon>Pezizomycotina</taxon>
        <taxon>Dothideomycetes</taxon>
        <taxon>Dothideomycetidae</taxon>
        <taxon>Mycosphaerellales</taxon>
        <taxon>Mycosphaerellaceae</taxon>
        <taxon>Dothistroma</taxon>
    </lineage>
</organism>
<feature type="region of interest" description="Disordered" evidence="1">
    <location>
        <begin position="72"/>
        <end position="174"/>
    </location>
</feature>
<protein>
    <submittedName>
        <fullName evidence="2">Uncharacterized protein</fullName>
    </submittedName>
</protein>